<evidence type="ECO:0000313" key="8">
    <source>
        <dbReference type="EMBL" id="OQR76155.1"/>
    </source>
</evidence>
<dbReference type="GO" id="GO:0015031">
    <property type="term" value="P:protein transport"/>
    <property type="evidence" value="ECO:0007669"/>
    <property type="project" value="UniProtKB-KW"/>
</dbReference>
<keyword evidence="9" id="KW-1185">Reference proteome</keyword>
<accession>A0A1V9XRN8</accession>
<keyword evidence="5" id="KW-0653">Protein transport</keyword>
<evidence type="ECO:0000256" key="3">
    <source>
        <dbReference type="ARBA" id="ARBA00020978"/>
    </source>
</evidence>
<comment type="similarity">
    <text evidence="2">Belongs to the COG1 family.</text>
</comment>
<keyword evidence="6" id="KW-0333">Golgi apparatus</keyword>
<organism evidence="8 9">
    <name type="scientific">Tropilaelaps mercedesae</name>
    <dbReference type="NCBI Taxonomy" id="418985"/>
    <lineage>
        <taxon>Eukaryota</taxon>
        <taxon>Metazoa</taxon>
        <taxon>Ecdysozoa</taxon>
        <taxon>Arthropoda</taxon>
        <taxon>Chelicerata</taxon>
        <taxon>Arachnida</taxon>
        <taxon>Acari</taxon>
        <taxon>Parasitiformes</taxon>
        <taxon>Mesostigmata</taxon>
        <taxon>Gamasina</taxon>
        <taxon>Dermanyssoidea</taxon>
        <taxon>Laelapidae</taxon>
        <taxon>Tropilaelaps</taxon>
    </lineage>
</organism>
<proteinExistence type="inferred from homology"/>
<gene>
    <name evidence="8" type="ORF">BIW11_00636</name>
</gene>
<keyword evidence="7" id="KW-0472">Membrane</keyword>
<dbReference type="OrthoDB" id="46189at2759"/>
<evidence type="ECO:0000256" key="2">
    <source>
        <dbReference type="ARBA" id="ARBA00006653"/>
    </source>
</evidence>
<dbReference type="AlphaFoldDB" id="A0A1V9XRN8"/>
<evidence type="ECO:0000256" key="1">
    <source>
        <dbReference type="ARBA" id="ARBA00004395"/>
    </source>
</evidence>
<dbReference type="InterPro" id="IPR033370">
    <property type="entry name" value="COG1"/>
</dbReference>
<evidence type="ECO:0000313" key="9">
    <source>
        <dbReference type="Proteomes" id="UP000192247"/>
    </source>
</evidence>
<dbReference type="GO" id="GO:0017119">
    <property type="term" value="C:Golgi transport complex"/>
    <property type="evidence" value="ECO:0007669"/>
    <property type="project" value="InterPro"/>
</dbReference>
<comment type="caution">
    <text evidence="8">The sequence shown here is derived from an EMBL/GenBank/DDBJ whole genome shotgun (WGS) entry which is preliminary data.</text>
</comment>
<dbReference type="PANTHER" id="PTHR31658:SF0">
    <property type="entry name" value="CONSERVED OLIGOMERIC GOLGI COMPLEX SUBUNIT 1"/>
    <property type="match status" value="1"/>
</dbReference>
<sequence>MVLNDEDGTPTGADVLFQQHSIAEIVEICEKILQDISKKNQDLREMVGERYRELIDAADTIQNMKQLACELLSKLRQLPSRCEQFKPRPLNVSNRDPKVFADFAQTKLILDICARLVPLIEAREMISSAALVSLAQLAVRGHQLPGKLLSCHKSLRTSTRLLSKACLMAMADPECNPDSLSEALCALAILEGHCPEKLVRVFFQQRMNHLHEVLDSQATQTKDKFRSVARYLILSLNLAQSLAGDPPYFVGYFEGHRTNSHGIVSLVEDPLSLATQFLPLQLSEFRCVLPESLQNAALLAGPATVQAETFLEQMRLCCREKLALELQCHTECRSIAKAYEHLRASIDETPMHIDLLGEKTPDIYKTFFQEAIVARIAGIFEDTLHTATEQLLTSIHSSFQEAARIKSSNVPSLCKAFDASVKSAINQVSEFVPFRETASIEYRSLSELTSASAEQMLTRIRAFISQCVESGVRCRYFLSILSQLAFALTTCSHLQRVFGSTGWPQRRDLLLESRNLASLAALKVLIEEGLEAFKQSFNIPVTHVLLRLASVKVGVKLSDEGEEGLSVSTIIYLPQHVLLPLNQLLFFTCTRIRAVMDCAVSKRVILQANQLLLEAVEQVYQELIDRCSGVPASVQQELALQLLFDIKYLEKLLSTRASDDIVNQLTSLIDPVDLHMFRPHIDEGVVGLVAQTAMLFGLICPQGAMGKPRKQTSQEHNVMALAEQTTQLFSLLPVSMPQQTRR</sequence>
<dbReference type="InParanoid" id="A0A1V9XRN8"/>
<evidence type="ECO:0000256" key="6">
    <source>
        <dbReference type="ARBA" id="ARBA00023034"/>
    </source>
</evidence>
<dbReference type="Proteomes" id="UP000192247">
    <property type="component" value="Unassembled WGS sequence"/>
</dbReference>
<keyword evidence="4" id="KW-0813">Transport</keyword>
<dbReference type="STRING" id="418985.A0A1V9XRN8"/>
<reference evidence="8 9" key="1">
    <citation type="journal article" date="2017" name="Gigascience">
        <title>Draft genome of the honey bee ectoparasitic mite, Tropilaelaps mercedesae, is shaped by the parasitic life history.</title>
        <authorList>
            <person name="Dong X."/>
            <person name="Armstrong S.D."/>
            <person name="Xia D."/>
            <person name="Makepeace B.L."/>
            <person name="Darby A.C."/>
            <person name="Kadowaki T."/>
        </authorList>
    </citation>
    <scope>NUCLEOTIDE SEQUENCE [LARGE SCALE GENOMIC DNA]</scope>
    <source>
        <strain evidence="8">Wuxi-XJTLU</strain>
    </source>
</reference>
<evidence type="ECO:0000256" key="5">
    <source>
        <dbReference type="ARBA" id="ARBA00022927"/>
    </source>
</evidence>
<dbReference type="GO" id="GO:0000139">
    <property type="term" value="C:Golgi membrane"/>
    <property type="evidence" value="ECO:0007669"/>
    <property type="project" value="UniProtKB-SubCell"/>
</dbReference>
<dbReference type="Pfam" id="PF08700">
    <property type="entry name" value="VPS51_Exo84_N"/>
    <property type="match status" value="1"/>
</dbReference>
<dbReference type="FunCoup" id="A0A1V9XRN8">
    <property type="interactions" value="1075"/>
</dbReference>
<evidence type="ECO:0000256" key="7">
    <source>
        <dbReference type="ARBA" id="ARBA00023136"/>
    </source>
</evidence>
<dbReference type="EMBL" id="MNPL01005239">
    <property type="protein sequence ID" value="OQR76155.1"/>
    <property type="molecule type" value="Genomic_DNA"/>
</dbReference>
<protein>
    <recommendedName>
        <fullName evidence="3">Conserved oligomeric Golgi complex subunit 1</fullName>
    </recommendedName>
</protein>
<comment type="subcellular location">
    <subcellularLocation>
        <location evidence="1">Golgi apparatus membrane</location>
        <topology evidence="1">Peripheral membrane protein</topology>
    </subcellularLocation>
</comment>
<evidence type="ECO:0000256" key="4">
    <source>
        <dbReference type="ARBA" id="ARBA00022448"/>
    </source>
</evidence>
<dbReference type="GO" id="GO:0006891">
    <property type="term" value="P:intra-Golgi vesicle-mediated transport"/>
    <property type="evidence" value="ECO:0007669"/>
    <property type="project" value="InterPro"/>
</dbReference>
<dbReference type="PANTHER" id="PTHR31658">
    <property type="entry name" value="CONSERVED OLIGOMERIC GOLGI COMPLEX SUBUNIT 1"/>
    <property type="match status" value="1"/>
</dbReference>
<name>A0A1V9XRN8_9ACAR</name>